<name>A0AAD4Q4Y2_9AGAM</name>
<dbReference type="AlphaFoldDB" id="A0AAD4Q4Y2"/>
<dbReference type="Proteomes" id="UP001201163">
    <property type="component" value="Unassembled WGS sequence"/>
</dbReference>
<gene>
    <name evidence="2" type="ORF">EDB92DRAFT_1474000</name>
</gene>
<accession>A0AAD4Q4Y2</accession>
<proteinExistence type="predicted"/>
<comment type="caution">
    <text evidence="2">The sequence shown here is derived from an EMBL/GenBank/DDBJ whole genome shotgun (WGS) entry which is preliminary data.</text>
</comment>
<feature type="compositionally biased region" description="Basic residues" evidence="1">
    <location>
        <begin position="236"/>
        <end position="251"/>
    </location>
</feature>
<feature type="region of interest" description="Disordered" evidence="1">
    <location>
        <begin position="165"/>
        <end position="251"/>
    </location>
</feature>
<protein>
    <submittedName>
        <fullName evidence="2">Uncharacterized protein</fullName>
    </submittedName>
</protein>
<feature type="compositionally biased region" description="Pro residues" evidence="1">
    <location>
        <begin position="170"/>
        <end position="185"/>
    </location>
</feature>
<evidence type="ECO:0000313" key="2">
    <source>
        <dbReference type="EMBL" id="KAH8984599.1"/>
    </source>
</evidence>
<sequence length="251" mass="28176">MDLMQSFDAILFPADGRPPHVVSLMTSPASFSNPHTPAQTNAARVPHPEVHMEYIAEDPNMRAWHYQTVEALDMMNKKFANPYIVYYPVVSRDGMPFPVNRTVRDIQEEVNKGRRGREDQLWRGNLVAAKFADDHFEQMMDASMADFPILKNYLATHVSPIRVTSALTPAPTPPTPPSLPPPPTPHQHQHQHQHQHPHQHQHQHQHPAPAPAPTTSTSAPATSAATTIPPPSPHGRIPRRRPPHAICRARR</sequence>
<organism evidence="2 3">
    <name type="scientific">Lactarius akahatsu</name>
    <dbReference type="NCBI Taxonomy" id="416441"/>
    <lineage>
        <taxon>Eukaryota</taxon>
        <taxon>Fungi</taxon>
        <taxon>Dikarya</taxon>
        <taxon>Basidiomycota</taxon>
        <taxon>Agaricomycotina</taxon>
        <taxon>Agaricomycetes</taxon>
        <taxon>Russulales</taxon>
        <taxon>Russulaceae</taxon>
        <taxon>Lactarius</taxon>
    </lineage>
</organism>
<evidence type="ECO:0000256" key="1">
    <source>
        <dbReference type="SAM" id="MobiDB-lite"/>
    </source>
</evidence>
<dbReference type="EMBL" id="JAKELL010000074">
    <property type="protein sequence ID" value="KAH8984599.1"/>
    <property type="molecule type" value="Genomic_DNA"/>
</dbReference>
<feature type="compositionally biased region" description="Basic residues" evidence="1">
    <location>
        <begin position="187"/>
        <end position="205"/>
    </location>
</feature>
<evidence type="ECO:0000313" key="3">
    <source>
        <dbReference type="Proteomes" id="UP001201163"/>
    </source>
</evidence>
<keyword evidence="3" id="KW-1185">Reference proteome</keyword>
<feature type="compositionally biased region" description="Low complexity" evidence="1">
    <location>
        <begin position="213"/>
        <end position="227"/>
    </location>
</feature>
<reference evidence="2" key="1">
    <citation type="submission" date="2022-01" db="EMBL/GenBank/DDBJ databases">
        <title>Comparative genomics reveals a dynamic genome evolution in the ectomycorrhizal milk-cap (Lactarius) mushrooms.</title>
        <authorList>
            <consortium name="DOE Joint Genome Institute"/>
            <person name="Lebreton A."/>
            <person name="Tang N."/>
            <person name="Kuo A."/>
            <person name="LaButti K."/>
            <person name="Drula E."/>
            <person name="Barry K."/>
            <person name="Clum A."/>
            <person name="Lipzen A."/>
            <person name="Mousain D."/>
            <person name="Ng V."/>
            <person name="Wang R."/>
            <person name="Wang X."/>
            <person name="Dai Y."/>
            <person name="Henrissat B."/>
            <person name="Grigoriev I.V."/>
            <person name="Guerin-Laguette A."/>
            <person name="Yu F."/>
            <person name="Martin F.M."/>
        </authorList>
    </citation>
    <scope>NUCLEOTIDE SEQUENCE</scope>
    <source>
        <strain evidence="2">QP</strain>
    </source>
</reference>